<dbReference type="EMBL" id="KE525392">
    <property type="protein sequence ID" value="KFB52432.1"/>
    <property type="molecule type" value="Genomic_DNA"/>
</dbReference>
<dbReference type="STRING" id="74873.A0A084WQD8"/>
<feature type="compositionally biased region" description="Gly residues" evidence="2">
    <location>
        <begin position="40"/>
        <end position="75"/>
    </location>
</feature>
<feature type="domain" description="GW182 middle" evidence="3">
    <location>
        <begin position="373"/>
        <end position="426"/>
    </location>
</feature>
<feature type="compositionally biased region" description="Low complexity" evidence="2">
    <location>
        <begin position="218"/>
        <end position="227"/>
    </location>
</feature>
<feature type="region of interest" description="Disordered" evidence="2">
    <location>
        <begin position="342"/>
        <end position="373"/>
    </location>
</feature>
<dbReference type="EMBL" id="ATLV01025536">
    <property type="status" value="NOT_ANNOTATED_CDS"/>
    <property type="molecule type" value="Genomic_DNA"/>
</dbReference>
<gene>
    <name evidence="4" type="ORF">ZHAS_00020665</name>
</gene>
<reference evidence="5" key="2">
    <citation type="submission" date="2020-05" db="UniProtKB">
        <authorList>
            <consortium name="EnsemblMetazoa"/>
        </authorList>
    </citation>
    <scope>IDENTIFICATION</scope>
</reference>
<feature type="region of interest" description="Disordered" evidence="2">
    <location>
        <begin position="1"/>
        <end position="81"/>
    </location>
</feature>
<dbReference type="EMBL" id="ATLV01025535">
    <property type="status" value="NOT_ANNOTATED_CDS"/>
    <property type="molecule type" value="Genomic_DNA"/>
</dbReference>
<protein>
    <submittedName>
        <fullName evidence="5">M_domain domain-containing protein</fullName>
    </submittedName>
</protein>
<evidence type="ECO:0000256" key="1">
    <source>
        <dbReference type="SAM" id="Coils"/>
    </source>
</evidence>
<feature type="compositionally biased region" description="Gly residues" evidence="2">
    <location>
        <begin position="257"/>
        <end position="267"/>
    </location>
</feature>
<keyword evidence="1" id="KW-0175">Coiled coil</keyword>
<organism evidence="4">
    <name type="scientific">Anopheles sinensis</name>
    <name type="common">Mosquito</name>
    <dbReference type="NCBI Taxonomy" id="74873"/>
    <lineage>
        <taxon>Eukaryota</taxon>
        <taxon>Metazoa</taxon>
        <taxon>Ecdysozoa</taxon>
        <taxon>Arthropoda</taxon>
        <taxon>Hexapoda</taxon>
        <taxon>Insecta</taxon>
        <taxon>Pterygota</taxon>
        <taxon>Neoptera</taxon>
        <taxon>Endopterygota</taxon>
        <taxon>Diptera</taxon>
        <taxon>Nematocera</taxon>
        <taxon>Culicoidea</taxon>
        <taxon>Culicidae</taxon>
        <taxon>Anophelinae</taxon>
        <taxon>Anopheles</taxon>
    </lineage>
</organism>
<sequence length="439" mass="42134">MREALFAQDGWGCQHVNQDTNWEVPGSPEPPGASAASAGAAGGAVAAGGGGSSGGANKGDGSGGGGGPNGGGNGGWKPQIMNNGTELWETNLRNGSAAPNQQQQAKAAAVPWVPANNLGGTWMEDDDNGGGGGGPSVGSDGAANVWNGSAAAIVAGTQMAPMAATVSGSGWATPAANNASAGVAMWPPGSPQNPVPMNNPQVAVKKDEWGSIGGGGPPQQQQQQQPGQPGGGIIGVPPGSGGPSGGPGVNAGMMAQGWGGDGRTGGGVANPGGIGGLNLAGSIGQANALLGGGGGELRGDPRGISGRLNGVGAVGGGMGWGTTPDHIGGKVPQVGGGMLPSGAVSSGPAGVQPWGSGNGQNNNNGSNKMPSSQIQLTQSNLARSGATGGISAVQLTLAINKHKTQIAQLQQQIAAQQSIYLKQQQGAGSGVPGHQGPPR</sequence>
<dbReference type="AlphaFoldDB" id="A0A084WQD8"/>
<feature type="compositionally biased region" description="Gly residues" evidence="2">
    <location>
        <begin position="228"/>
        <end position="249"/>
    </location>
</feature>
<dbReference type="VEuPathDB" id="VectorBase:ASIS009078"/>
<feature type="coiled-coil region" evidence="1">
    <location>
        <begin position="392"/>
        <end position="419"/>
    </location>
</feature>
<dbReference type="Pfam" id="PF12938">
    <property type="entry name" value="M_domain"/>
    <property type="match status" value="1"/>
</dbReference>
<evidence type="ECO:0000259" key="3">
    <source>
        <dbReference type="Pfam" id="PF12938"/>
    </source>
</evidence>
<evidence type="ECO:0000313" key="5">
    <source>
        <dbReference type="EnsemblMetazoa" id="ASIC020665-PA"/>
    </source>
</evidence>
<feature type="region of interest" description="Disordered" evidence="2">
    <location>
        <begin position="207"/>
        <end position="267"/>
    </location>
</feature>
<feature type="region of interest" description="Disordered" evidence="2">
    <location>
        <begin position="116"/>
        <end position="141"/>
    </location>
</feature>
<evidence type="ECO:0000313" key="4">
    <source>
        <dbReference type="EMBL" id="KFB52432.1"/>
    </source>
</evidence>
<proteinExistence type="predicted"/>
<accession>A0A084WQD8</accession>
<dbReference type="OrthoDB" id="5919166at2759"/>
<reference evidence="4 6" key="1">
    <citation type="journal article" date="2014" name="BMC Genomics">
        <title>Genome sequence of Anopheles sinensis provides insight into genetics basis of mosquito competence for malaria parasites.</title>
        <authorList>
            <person name="Zhou D."/>
            <person name="Zhang D."/>
            <person name="Ding G."/>
            <person name="Shi L."/>
            <person name="Hou Q."/>
            <person name="Ye Y."/>
            <person name="Xu Y."/>
            <person name="Zhou H."/>
            <person name="Xiong C."/>
            <person name="Li S."/>
            <person name="Yu J."/>
            <person name="Hong S."/>
            <person name="Yu X."/>
            <person name="Zou P."/>
            <person name="Chen C."/>
            <person name="Chang X."/>
            <person name="Wang W."/>
            <person name="Lv Y."/>
            <person name="Sun Y."/>
            <person name="Ma L."/>
            <person name="Shen B."/>
            <person name="Zhu C."/>
        </authorList>
    </citation>
    <scope>NUCLEOTIDE SEQUENCE [LARGE SCALE GENOMIC DNA]</scope>
</reference>
<dbReference type="VEuPathDB" id="VectorBase:ASIC020665"/>
<dbReference type="Proteomes" id="UP000030765">
    <property type="component" value="Unassembled WGS sequence"/>
</dbReference>
<name>A0A084WQD8_ANOSI</name>
<evidence type="ECO:0000256" key="2">
    <source>
        <dbReference type="SAM" id="MobiDB-lite"/>
    </source>
</evidence>
<dbReference type="EnsemblMetazoa" id="ASIC020665-RA">
    <property type="protein sequence ID" value="ASIC020665-PA"/>
    <property type="gene ID" value="ASIC020665"/>
</dbReference>
<keyword evidence="6" id="KW-1185">Reference proteome</keyword>
<evidence type="ECO:0000313" key="6">
    <source>
        <dbReference type="Proteomes" id="UP000030765"/>
    </source>
</evidence>
<dbReference type="InterPro" id="IPR026805">
    <property type="entry name" value="GW182_M_dom"/>
</dbReference>